<name>A0A5B6VVF0_9ROSI</name>
<sequence length="225" mass="26037">MEIAMIRPDVQEDCETTMARFLVSLNRDITNIIELQHYVEIVDMVHTAIKEEDENQHDAATDEEEELKNAVGGGLLVIKRSLSLQGVENEHTLMVEKLGLLTTKHPSPYKLQWLNDGGELKFDRRVIYEHLGKTMTLAPLTPKQVYEDQVKLKNSVEQMREQEKNFQDVYPEDISSGLPLIRGIEHQIDFVPRVMIPNRPAYHTNLEETKELQRQVNELMENGYI</sequence>
<gene>
    <name evidence="1" type="ORF">EPI10_023851</name>
</gene>
<dbReference type="PANTHER" id="PTHR35046:SF9">
    <property type="entry name" value="RNA-DIRECTED DNA POLYMERASE"/>
    <property type="match status" value="1"/>
</dbReference>
<evidence type="ECO:0000313" key="1">
    <source>
        <dbReference type="EMBL" id="KAA3473479.1"/>
    </source>
</evidence>
<evidence type="ECO:0000313" key="2">
    <source>
        <dbReference type="Proteomes" id="UP000325315"/>
    </source>
</evidence>
<comment type="caution">
    <text evidence="1">The sequence shown here is derived from an EMBL/GenBank/DDBJ whole genome shotgun (WGS) entry which is preliminary data.</text>
</comment>
<dbReference type="PANTHER" id="PTHR35046">
    <property type="entry name" value="ZINC KNUCKLE (CCHC-TYPE) FAMILY PROTEIN"/>
    <property type="match status" value="1"/>
</dbReference>
<dbReference type="OrthoDB" id="1934635at2759"/>
<dbReference type="AlphaFoldDB" id="A0A5B6VVF0"/>
<dbReference type="InterPro" id="IPR043502">
    <property type="entry name" value="DNA/RNA_pol_sf"/>
</dbReference>
<reference evidence="2" key="1">
    <citation type="journal article" date="2019" name="Plant Biotechnol. J.">
        <title>Genome sequencing of the Australian wild diploid species Gossypium australe highlights disease resistance and delayed gland morphogenesis.</title>
        <authorList>
            <person name="Cai Y."/>
            <person name="Cai X."/>
            <person name="Wang Q."/>
            <person name="Wang P."/>
            <person name="Zhang Y."/>
            <person name="Cai C."/>
            <person name="Xu Y."/>
            <person name="Wang K."/>
            <person name="Zhou Z."/>
            <person name="Wang C."/>
            <person name="Geng S."/>
            <person name="Li B."/>
            <person name="Dong Q."/>
            <person name="Hou Y."/>
            <person name="Wang H."/>
            <person name="Ai P."/>
            <person name="Liu Z."/>
            <person name="Yi F."/>
            <person name="Sun M."/>
            <person name="An G."/>
            <person name="Cheng J."/>
            <person name="Zhang Y."/>
            <person name="Shi Q."/>
            <person name="Xie Y."/>
            <person name="Shi X."/>
            <person name="Chang Y."/>
            <person name="Huang F."/>
            <person name="Chen Y."/>
            <person name="Hong S."/>
            <person name="Mi L."/>
            <person name="Sun Q."/>
            <person name="Zhang L."/>
            <person name="Zhou B."/>
            <person name="Peng R."/>
            <person name="Zhang X."/>
            <person name="Liu F."/>
        </authorList>
    </citation>
    <scope>NUCLEOTIDE SEQUENCE [LARGE SCALE GENOMIC DNA]</scope>
    <source>
        <strain evidence="2">cv. PA1801</strain>
    </source>
</reference>
<dbReference type="SUPFAM" id="SSF56672">
    <property type="entry name" value="DNA/RNA polymerases"/>
    <property type="match status" value="1"/>
</dbReference>
<keyword evidence="2" id="KW-1185">Reference proteome</keyword>
<dbReference type="Proteomes" id="UP000325315">
    <property type="component" value="Unassembled WGS sequence"/>
</dbReference>
<accession>A0A5B6VVF0</accession>
<protein>
    <submittedName>
        <fullName evidence="1">Transposon Ty3-I Gag-Pol polyprotein</fullName>
    </submittedName>
</protein>
<proteinExistence type="predicted"/>
<organism evidence="1 2">
    <name type="scientific">Gossypium australe</name>
    <dbReference type="NCBI Taxonomy" id="47621"/>
    <lineage>
        <taxon>Eukaryota</taxon>
        <taxon>Viridiplantae</taxon>
        <taxon>Streptophyta</taxon>
        <taxon>Embryophyta</taxon>
        <taxon>Tracheophyta</taxon>
        <taxon>Spermatophyta</taxon>
        <taxon>Magnoliopsida</taxon>
        <taxon>eudicotyledons</taxon>
        <taxon>Gunneridae</taxon>
        <taxon>Pentapetalae</taxon>
        <taxon>rosids</taxon>
        <taxon>malvids</taxon>
        <taxon>Malvales</taxon>
        <taxon>Malvaceae</taxon>
        <taxon>Malvoideae</taxon>
        <taxon>Gossypium</taxon>
    </lineage>
</organism>
<dbReference type="EMBL" id="SMMG02000005">
    <property type="protein sequence ID" value="KAA3473479.1"/>
    <property type="molecule type" value="Genomic_DNA"/>
</dbReference>